<evidence type="ECO:0000256" key="1">
    <source>
        <dbReference type="ARBA" id="ARBA00000085"/>
    </source>
</evidence>
<dbReference type="CDD" id="cd00082">
    <property type="entry name" value="HisKA"/>
    <property type="match status" value="1"/>
</dbReference>
<evidence type="ECO:0000256" key="4">
    <source>
        <dbReference type="ARBA" id="ARBA00022553"/>
    </source>
</evidence>
<keyword evidence="4" id="KW-0597">Phosphoprotein</keyword>
<keyword evidence="6 13" id="KW-0812">Transmembrane</keyword>
<sequence length="344" mass="37703">MFSENGFIAKNEYLVSFLVLLLTSAFAVALDSLLHSAISVLLVLQLGVVVVSLIAKRWMALGVAIVSSLVFNFFITEPRYTLHMNNTEDVVNLVVFIAVALATSYLSSYIKEQKQQLLVANVRSNILLSVSHDLRTPLAAVMGALETLETYRDKLDQDEQNELLGSARSESHRLFRYIENILQATKLQHQGDELSLLKQPTSIDVLIDNVILRLGAPCVSRMPQNMSPILTIQAALIEQALFNLIENAVTFSPDGERVEISLGETQQALLIFIQDNGPGIPVARQKEVFTAFSSFRQSASKDGGSGLGLSVARGIIRAHGGDIRILPTTQGCTMEVSLPKEEAH</sequence>
<dbReference type="GO" id="GO:0005886">
    <property type="term" value="C:plasma membrane"/>
    <property type="evidence" value="ECO:0007669"/>
    <property type="project" value="TreeGrafter"/>
</dbReference>
<name>A0A8I2HCE0_9GAMM</name>
<feature type="transmembrane region" description="Helical" evidence="13">
    <location>
        <begin position="37"/>
        <end position="54"/>
    </location>
</feature>
<dbReference type="InterPro" id="IPR036890">
    <property type="entry name" value="HATPase_C_sf"/>
</dbReference>
<organism evidence="15 17">
    <name type="scientific">Pseudoalteromonas maricaloris</name>
    <dbReference type="NCBI Taxonomy" id="184924"/>
    <lineage>
        <taxon>Bacteria</taxon>
        <taxon>Pseudomonadati</taxon>
        <taxon>Pseudomonadota</taxon>
        <taxon>Gammaproteobacteria</taxon>
        <taxon>Alteromonadales</taxon>
        <taxon>Pseudoalteromonadaceae</taxon>
        <taxon>Pseudoalteromonas</taxon>
    </lineage>
</organism>
<dbReference type="Proteomes" id="UP001304419">
    <property type="component" value="Chromosome 2"/>
</dbReference>
<dbReference type="SMART" id="SM00387">
    <property type="entry name" value="HATPase_c"/>
    <property type="match status" value="1"/>
</dbReference>
<keyword evidence="7" id="KW-0547">Nucleotide-binding</keyword>
<dbReference type="Pfam" id="PF00512">
    <property type="entry name" value="HisKA"/>
    <property type="match status" value="1"/>
</dbReference>
<feature type="transmembrane region" description="Helical" evidence="13">
    <location>
        <begin position="90"/>
        <end position="110"/>
    </location>
</feature>
<evidence type="ECO:0000313" key="15">
    <source>
        <dbReference type="EMBL" id="NLR22995.1"/>
    </source>
</evidence>
<evidence type="ECO:0000256" key="7">
    <source>
        <dbReference type="ARBA" id="ARBA00022741"/>
    </source>
</evidence>
<dbReference type="EC" id="2.7.13.3" evidence="3"/>
<dbReference type="InterPro" id="IPR003594">
    <property type="entry name" value="HATPase_dom"/>
</dbReference>
<evidence type="ECO:0000256" key="6">
    <source>
        <dbReference type="ARBA" id="ARBA00022692"/>
    </source>
</evidence>
<evidence type="ECO:0000256" key="5">
    <source>
        <dbReference type="ARBA" id="ARBA00022679"/>
    </source>
</evidence>
<evidence type="ECO:0000256" key="11">
    <source>
        <dbReference type="ARBA" id="ARBA00023012"/>
    </source>
</evidence>
<reference evidence="15" key="1">
    <citation type="submission" date="2019-10" db="EMBL/GenBank/DDBJ databases">
        <authorList>
            <person name="Paulsen S."/>
        </authorList>
    </citation>
    <scope>NUCLEOTIDE SEQUENCE</scope>
    <source>
        <strain evidence="15">LMG 19692</strain>
    </source>
</reference>
<dbReference type="InterPro" id="IPR025201">
    <property type="entry name" value="KdpD_TM"/>
</dbReference>
<keyword evidence="8 15" id="KW-0418">Kinase</keyword>
<dbReference type="InterPro" id="IPR038318">
    <property type="entry name" value="KdpD_sf"/>
</dbReference>
<evidence type="ECO:0000256" key="8">
    <source>
        <dbReference type="ARBA" id="ARBA00022777"/>
    </source>
</evidence>
<keyword evidence="5" id="KW-0808">Transferase</keyword>
<evidence type="ECO:0000313" key="18">
    <source>
        <dbReference type="Proteomes" id="UP001304419"/>
    </source>
</evidence>
<evidence type="ECO:0000259" key="14">
    <source>
        <dbReference type="PROSITE" id="PS50109"/>
    </source>
</evidence>
<dbReference type="SUPFAM" id="SSF47384">
    <property type="entry name" value="Homodimeric domain of signal transducing histidine kinase"/>
    <property type="match status" value="1"/>
</dbReference>
<comment type="subcellular location">
    <subcellularLocation>
        <location evidence="2">Membrane</location>
        <topology evidence="2">Multi-pass membrane protein</topology>
    </subcellularLocation>
</comment>
<dbReference type="InterPro" id="IPR052023">
    <property type="entry name" value="Histidine_kinase_KdpD"/>
</dbReference>
<dbReference type="AlphaFoldDB" id="A0A8I2HCE0"/>
<proteinExistence type="predicted"/>
<evidence type="ECO:0000256" key="9">
    <source>
        <dbReference type="ARBA" id="ARBA00022840"/>
    </source>
</evidence>
<dbReference type="EMBL" id="CP137579">
    <property type="protein sequence ID" value="WOX31231.1"/>
    <property type="molecule type" value="Genomic_DNA"/>
</dbReference>
<dbReference type="PRINTS" id="PR00344">
    <property type="entry name" value="BCTRLSENSOR"/>
</dbReference>
<dbReference type="SUPFAM" id="SSF55874">
    <property type="entry name" value="ATPase domain of HSP90 chaperone/DNA topoisomerase II/histidine kinase"/>
    <property type="match status" value="1"/>
</dbReference>
<dbReference type="SMART" id="SM00388">
    <property type="entry name" value="HisKA"/>
    <property type="match status" value="1"/>
</dbReference>
<comment type="catalytic activity">
    <reaction evidence="1">
        <text>ATP + protein L-histidine = ADP + protein N-phospho-L-histidine.</text>
        <dbReference type="EC" id="2.7.13.3"/>
    </reaction>
</comment>
<dbReference type="PANTHER" id="PTHR45569">
    <property type="entry name" value="SENSOR PROTEIN KDPD"/>
    <property type="match status" value="1"/>
</dbReference>
<dbReference type="Proteomes" id="UP000646877">
    <property type="component" value="Unassembled WGS sequence"/>
</dbReference>
<accession>A0A8I2HCE0</accession>
<dbReference type="PROSITE" id="PS50109">
    <property type="entry name" value="HIS_KIN"/>
    <property type="match status" value="1"/>
</dbReference>
<dbReference type="Pfam" id="PF02518">
    <property type="entry name" value="HATPase_c"/>
    <property type="match status" value="1"/>
</dbReference>
<dbReference type="InterPro" id="IPR004358">
    <property type="entry name" value="Sig_transdc_His_kin-like_C"/>
</dbReference>
<evidence type="ECO:0000256" key="13">
    <source>
        <dbReference type="SAM" id="Phobius"/>
    </source>
</evidence>
<evidence type="ECO:0000256" key="12">
    <source>
        <dbReference type="ARBA" id="ARBA00023136"/>
    </source>
</evidence>
<keyword evidence="9" id="KW-0067">ATP-binding</keyword>
<dbReference type="Gene3D" id="3.30.565.10">
    <property type="entry name" value="Histidine kinase-like ATPase, C-terminal domain"/>
    <property type="match status" value="1"/>
</dbReference>
<reference evidence="16 18" key="2">
    <citation type="submission" date="2023-10" db="EMBL/GenBank/DDBJ databases">
        <title>To unveil natural product biosynthetic capacity in Pseudoalteromonas.</title>
        <authorList>
            <person name="Wang J."/>
        </authorList>
    </citation>
    <scope>NUCLEOTIDE SEQUENCE [LARGE SCALE GENOMIC DNA]</scope>
    <source>
        <strain evidence="16 18">DSM 15914</strain>
    </source>
</reference>
<keyword evidence="12 13" id="KW-0472">Membrane</keyword>
<dbReference type="GO" id="GO:0005524">
    <property type="term" value="F:ATP binding"/>
    <property type="evidence" value="ECO:0007669"/>
    <property type="project" value="UniProtKB-KW"/>
</dbReference>
<protein>
    <recommendedName>
        <fullName evidence="3">histidine kinase</fullName>
        <ecNumber evidence="3">2.7.13.3</ecNumber>
    </recommendedName>
</protein>
<evidence type="ECO:0000313" key="17">
    <source>
        <dbReference type="Proteomes" id="UP000646877"/>
    </source>
</evidence>
<dbReference type="InterPro" id="IPR036097">
    <property type="entry name" value="HisK_dim/P_sf"/>
</dbReference>
<evidence type="ECO:0000256" key="2">
    <source>
        <dbReference type="ARBA" id="ARBA00004141"/>
    </source>
</evidence>
<evidence type="ECO:0000313" key="16">
    <source>
        <dbReference type="EMBL" id="WOX31231.1"/>
    </source>
</evidence>
<dbReference type="CDD" id="cd00075">
    <property type="entry name" value="HATPase"/>
    <property type="match status" value="1"/>
</dbReference>
<dbReference type="Gene3D" id="1.10.287.130">
    <property type="match status" value="1"/>
</dbReference>
<evidence type="ECO:0000256" key="10">
    <source>
        <dbReference type="ARBA" id="ARBA00022989"/>
    </source>
</evidence>
<keyword evidence="18" id="KW-1185">Reference proteome</keyword>
<dbReference type="InterPro" id="IPR005467">
    <property type="entry name" value="His_kinase_dom"/>
</dbReference>
<keyword evidence="11" id="KW-0902">Two-component regulatory system</keyword>
<gene>
    <name evidence="15" type="ORF">F9Y85_17110</name>
    <name evidence="16" type="ORF">R5H13_20035</name>
</gene>
<dbReference type="GO" id="GO:0000155">
    <property type="term" value="F:phosphorelay sensor kinase activity"/>
    <property type="evidence" value="ECO:0007669"/>
    <property type="project" value="InterPro"/>
</dbReference>
<keyword evidence="10 13" id="KW-1133">Transmembrane helix</keyword>
<evidence type="ECO:0000256" key="3">
    <source>
        <dbReference type="ARBA" id="ARBA00012438"/>
    </source>
</evidence>
<feature type="transmembrane region" description="Helical" evidence="13">
    <location>
        <begin position="59"/>
        <end position="75"/>
    </location>
</feature>
<feature type="domain" description="Histidine kinase" evidence="14">
    <location>
        <begin position="129"/>
        <end position="342"/>
    </location>
</feature>
<dbReference type="InterPro" id="IPR003661">
    <property type="entry name" value="HisK_dim/P_dom"/>
</dbReference>
<dbReference type="RefSeq" id="WP_039494975.1">
    <property type="nucleotide sequence ID" value="NZ_CBCSDF010000001.1"/>
</dbReference>
<dbReference type="Gene3D" id="1.20.120.620">
    <property type="entry name" value="Backbone structure of the membrane domain of e. Coli histidine kinase receptor kdpd"/>
    <property type="match status" value="1"/>
</dbReference>
<dbReference type="PANTHER" id="PTHR45569:SF1">
    <property type="entry name" value="SENSOR PROTEIN KDPD"/>
    <property type="match status" value="1"/>
</dbReference>
<dbReference type="Pfam" id="PF13493">
    <property type="entry name" value="DUF4118"/>
    <property type="match status" value="1"/>
</dbReference>
<dbReference type="EMBL" id="WEIA01000012">
    <property type="protein sequence ID" value="NLR22995.1"/>
    <property type="molecule type" value="Genomic_DNA"/>
</dbReference>